<protein>
    <submittedName>
        <fullName evidence="1">Uncharacterized protein</fullName>
    </submittedName>
</protein>
<sequence>MPFLAAPLSLNKNRGHNFNGEMICTSKKLHSSNATTRESGNAIANNAAVAATSSPNMQELAGNRDNDNGICKKGHHLPGGALVWPWMRRHKKSSGRSPPLYVAWVVCTKTGRLLHWTLHCRLRVSRNLWGVITTTMARMHVC</sequence>
<accession>A0A3L6SYS2</accession>
<organism evidence="1 2">
    <name type="scientific">Panicum miliaceum</name>
    <name type="common">Proso millet</name>
    <name type="synonym">Broomcorn millet</name>
    <dbReference type="NCBI Taxonomy" id="4540"/>
    <lineage>
        <taxon>Eukaryota</taxon>
        <taxon>Viridiplantae</taxon>
        <taxon>Streptophyta</taxon>
        <taxon>Embryophyta</taxon>
        <taxon>Tracheophyta</taxon>
        <taxon>Spermatophyta</taxon>
        <taxon>Magnoliopsida</taxon>
        <taxon>Liliopsida</taxon>
        <taxon>Poales</taxon>
        <taxon>Poaceae</taxon>
        <taxon>PACMAD clade</taxon>
        <taxon>Panicoideae</taxon>
        <taxon>Panicodae</taxon>
        <taxon>Paniceae</taxon>
        <taxon>Panicinae</taxon>
        <taxon>Panicum</taxon>
        <taxon>Panicum sect. Panicum</taxon>
    </lineage>
</organism>
<evidence type="ECO:0000313" key="2">
    <source>
        <dbReference type="Proteomes" id="UP000275267"/>
    </source>
</evidence>
<evidence type="ECO:0000313" key="1">
    <source>
        <dbReference type="EMBL" id="RLN29609.1"/>
    </source>
</evidence>
<proteinExistence type="predicted"/>
<gene>
    <name evidence="1" type="ORF">C2845_PM05G08750</name>
</gene>
<dbReference type="STRING" id="4540.A0A3L6SYS2"/>
<comment type="caution">
    <text evidence="1">The sequence shown here is derived from an EMBL/GenBank/DDBJ whole genome shotgun (WGS) entry which is preliminary data.</text>
</comment>
<keyword evidence="2" id="KW-1185">Reference proteome</keyword>
<reference evidence="2" key="1">
    <citation type="journal article" date="2019" name="Nat. Commun.">
        <title>The genome of broomcorn millet.</title>
        <authorList>
            <person name="Zou C."/>
            <person name="Miki D."/>
            <person name="Li D."/>
            <person name="Tang Q."/>
            <person name="Xiao L."/>
            <person name="Rajput S."/>
            <person name="Deng P."/>
            <person name="Jia W."/>
            <person name="Huang R."/>
            <person name="Zhang M."/>
            <person name="Sun Y."/>
            <person name="Hu J."/>
            <person name="Fu X."/>
            <person name="Schnable P.S."/>
            <person name="Li F."/>
            <person name="Zhang H."/>
            <person name="Feng B."/>
            <person name="Zhu X."/>
            <person name="Liu R."/>
            <person name="Schnable J.C."/>
            <person name="Zhu J.-K."/>
            <person name="Zhang H."/>
        </authorList>
    </citation>
    <scope>NUCLEOTIDE SEQUENCE [LARGE SCALE GENOMIC DNA]</scope>
</reference>
<dbReference type="EMBL" id="PQIB02000003">
    <property type="protein sequence ID" value="RLN29609.1"/>
    <property type="molecule type" value="Genomic_DNA"/>
</dbReference>
<dbReference type="Proteomes" id="UP000275267">
    <property type="component" value="Unassembled WGS sequence"/>
</dbReference>
<name>A0A3L6SYS2_PANMI</name>
<dbReference type="AlphaFoldDB" id="A0A3L6SYS2"/>